<name>A0A238BWS0_9BILA</name>
<feature type="compositionally biased region" description="Basic and acidic residues" evidence="18">
    <location>
        <begin position="225"/>
        <end position="238"/>
    </location>
</feature>
<proteinExistence type="inferred from homology"/>
<keyword evidence="15" id="KW-0508">mRNA splicing</keyword>
<dbReference type="AlphaFoldDB" id="A0A238BWS0"/>
<keyword evidence="14" id="KW-0866">Nonsense-mediated mRNA decay</keyword>
<dbReference type="SMART" id="SM01044">
    <property type="entry name" value="Btz"/>
    <property type="match status" value="1"/>
</dbReference>
<dbReference type="InterPro" id="IPR018545">
    <property type="entry name" value="Btz_dom"/>
</dbReference>
<dbReference type="GO" id="GO:0006417">
    <property type="term" value="P:regulation of translation"/>
    <property type="evidence" value="ECO:0007669"/>
    <property type="project" value="UniProtKB-KW"/>
</dbReference>
<dbReference type="OrthoDB" id="657902at2759"/>
<keyword evidence="17" id="KW-0966">Cell projection</keyword>
<evidence type="ECO:0000256" key="6">
    <source>
        <dbReference type="ARBA" id="ARBA00019964"/>
    </source>
</evidence>
<keyword evidence="16" id="KW-0539">Nucleus</keyword>
<keyword evidence="21" id="KW-1185">Reference proteome</keyword>
<evidence type="ECO:0000256" key="9">
    <source>
        <dbReference type="ARBA" id="ARBA00022664"/>
    </source>
</evidence>
<feature type="region of interest" description="Disordered" evidence="18">
    <location>
        <begin position="220"/>
        <end position="263"/>
    </location>
</feature>
<dbReference type="GO" id="GO:0010494">
    <property type="term" value="C:cytoplasmic stress granule"/>
    <property type="evidence" value="ECO:0007669"/>
    <property type="project" value="UniProtKB-SubCell"/>
</dbReference>
<evidence type="ECO:0000256" key="18">
    <source>
        <dbReference type="SAM" id="MobiDB-lite"/>
    </source>
</evidence>
<evidence type="ECO:0000313" key="21">
    <source>
        <dbReference type="Proteomes" id="UP000242913"/>
    </source>
</evidence>
<evidence type="ECO:0000313" key="20">
    <source>
        <dbReference type="EMBL" id="OZC09761.1"/>
    </source>
</evidence>
<evidence type="ECO:0000256" key="8">
    <source>
        <dbReference type="ARBA" id="ARBA00022490"/>
    </source>
</evidence>
<feature type="domain" description="Btz" evidence="19">
    <location>
        <begin position="56"/>
        <end position="158"/>
    </location>
</feature>
<comment type="similarity">
    <text evidence="5">Belongs to the CASC3 family.</text>
</comment>
<organism evidence="20 21">
    <name type="scientific">Onchocerca flexuosa</name>
    <dbReference type="NCBI Taxonomy" id="387005"/>
    <lineage>
        <taxon>Eukaryota</taxon>
        <taxon>Metazoa</taxon>
        <taxon>Ecdysozoa</taxon>
        <taxon>Nematoda</taxon>
        <taxon>Chromadorea</taxon>
        <taxon>Rhabditida</taxon>
        <taxon>Spirurina</taxon>
        <taxon>Spiruromorpha</taxon>
        <taxon>Filarioidea</taxon>
        <taxon>Onchocercidae</taxon>
        <taxon>Onchocerca</taxon>
    </lineage>
</organism>
<keyword evidence="11" id="KW-0509">mRNA transport</keyword>
<dbReference type="PANTHER" id="PTHR13434:SF0">
    <property type="entry name" value="PROTEIN CASC3"/>
    <property type="match status" value="1"/>
</dbReference>
<dbReference type="GO" id="GO:0016607">
    <property type="term" value="C:nuclear speck"/>
    <property type="evidence" value="ECO:0007669"/>
    <property type="project" value="UniProtKB-SubCell"/>
</dbReference>
<feature type="compositionally biased region" description="Basic and acidic residues" evidence="18">
    <location>
        <begin position="249"/>
        <end position="263"/>
    </location>
</feature>
<evidence type="ECO:0000256" key="5">
    <source>
        <dbReference type="ARBA" id="ARBA00009548"/>
    </source>
</evidence>
<evidence type="ECO:0000256" key="13">
    <source>
        <dbReference type="ARBA" id="ARBA00022884"/>
    </source>
</evidence>
<keyword evidence="13" id="KW-0694">RNA-binding</keyword>
<dbReference type="GO" id="GO:0051028">
    <property type="term" value="P:mRNA transport"/>
    <property type="evidence" value="ECO:0007669"/>
    <property type="project" value="UniProtKB-KW"/>
</dbReference>
<dbReference type="GO" id="GO:0048471">
    <property type="term" value="C:perinuclear region of cytoplasm"/>
    <property type="evidence" value="ECO:0007669"/>
    <property type="project" value="UniProtKB-SubCell"/>
</dbReference>
<dbReference type="EMBL" id="KZ269991">
    <property type="protein sequence ID" value="OZC09761.1"/>
    <property type="molecule type" value="Genomic_DNA"/>
</dbReference>
<dbReference type="GO" id="GO:0003729">
    <property type="term" value="F:mRNA binding"/>
    <property type="evidence" value="ECO:0007669"/>
    <property type="project" value="InterPro"/>
</dbReference>
<dbReference type="GO" id="GO:0000184">
    <property type="term" value="P:nuclear-transcribed mRNA catabolic process, nonsense-mediated decay"/>
    <property type="evidence" value="ECO:0007669"/>
    <property type="project" value="UniProtKB-KW"/>
</dbReference>
<evidence type="ECO:0000256" key="17">
    <source>
        <dbReference type="ARBA" id="ARBA00023273"/>
    </source>
</evidence>
<keyword evidence="7" id="KW-0813">Transport</keyword>
<dbReference type="GO" id="GO:0006397">
    <property type="term" value="P:mRNA processing"/>
    <property type="evidence" value="ECO:0007669"/>
    <property type="project" value="UniProtKB-KW"/>
</dbReference>
<dbReference type="GO" id="GO:0035145">
    <property type="term" value="C:exon-exon junction complex"/>
    <property type="evidence" value="ECO:0007669"/>
    <property type="project" value="InterPro"/>
</dbReference>
<evidence type="ECO:0000256" key="2">
    <source>
        <dbReference type="ARBA" id="ARBA00004279"/>
    </source>
</evidence>
<accession>A0A238BWS0</accession>
<dbReference type="GO" id="GO:0030425">
    <property type="term" value="C:dendrite"/>
    <property type="evidence" value="ECO:0007669"/>
    <property type="project" value="UniProtKB-SubCell"/>
</dbReference>
<dbReference type="InterPro" id="IPR028544">
    <property type="entry name" value="CASC3"/>
</dbReference>
<dbReference type="Pfam" id="PF09405">
    <property type="entry name" value="Btz"/>
    <property type="match status" value="1"/>
</dbReference>
<evidence type="ECO:0000259" key="19">
    <source>
        <dbReference type="SMART" id="SM01044"/>
    </source>
</evidence>
<dbReference type="GO" id="GO:0008380">
    <property type="term" value="P:RNA splicing"/>
    <property type="evidence" value="ECO:0007669"/>
    <property type="project" value="UniProtKB-KW"/>
</dbReference>
<evidence type="ECO:0000256" key="15">
    <source>
        <dbReference type="ARBA" id="ARBA00023187"/>
    </source>
</evidence>
<keyword evidence="10" id="KW-0747">Spliceosome</keyword>
<evidence type="ECO:0000256" key="12">
    <source>
        <dbReference type="ARBA" id="ARBA00022845"/>
    </source>
</evidence>
<gene>
    <name evidence="20" type="ORF">X798_03164</name>
</gene>
<evidence type="ECO:0000256" key="7">
    <source>
        <dbReference type="ARBA" id="ARBA00022448"/>
    </source>
</evidence>
<dbReference type="Proteomes" id="UP000242913">
    <property type="component" value="Unassembled WGS sequence"/>
</dbReference>
<comment type="subcellular location">
    <subcellularLocation>
        <location evidence="2">Cell projection</location>
        <location evidence="2">Dendrite</location>
    </subcellularLocation>
    <subcellularLocation>
        <location evidence="1">Cytoplasm</location>
        <location evidence="1">Stress granule</location>
    </subcellularLocation>
    <subcellularLocation>
        <location evidence="4">Cytoplasm</location>
        <location evidence="4">Perinuclear region</location>
    </subcellularLocation>
    <subcellularLocation>
        <location evidence="3">Nucleus speckle</location>
    </subcellularLocation>
</comment>
<evidence type="ECO:0000256" key="3">
    <source>
        <dbReference type="ARBA" id="ARBA00004324"/>
    </source>
</evidence>
<evidence type="ECO:0000256" key="14">
    <source>
        <dbReference type="ARBA" id="ARBA00023161"/>
    </source>
</evidence>
<keyword evidence="8" id="KW-0963">Cytoplasm</keyword>
<evidence type="ECO:0000256" key="4">
    <source>
        <dbReference type="ARBA" id="ARBA00004556"/>
    </source>
</evidence>
<keyword evidence="9" id="KW-0507">mRNA processing</keyword>
<evidence type="ECO:0000256" key="10">
    <source>
        <dbReference type="ARBA" id="ARBA00022728"/>
    </source>
</evidence>
<keyword evidence="12" id="KW-0810">Translation regulation</keyword>
<reference evidence="20 21" key="1">
    <citation type="submission" date="2015-12" db="EMBL/GenBank/DDBJ databases">
        <title>Draft genome of the nematode, Onchocerca flexuosa.</title>
        <authorList>
            <person name="Mitreva M."/>
        </authorList>
    </citation>
    <scope>NUCLEOTIDE SEQUENCE [LARGE SCALE GENOMIC DNA]</scope>
    <source>
        <strain evidence="20">Red Deer</strain>
    </source>
</reference>
<protein>
    <recommendedName>
        <fullName evidence="6">Protein CASC3</fullName>
    </recommendedName>
</protein>
<sequence>MQSSFKMEKTTTLEARMTMENLEMLDITGTISEIKVTDIKHSRKLEGEEAVDIRENENLENPLSDENASIQQLRNSDDNEKVSGFDQGQNQAHPAYIPRIGRFFMHDTRETGEKTKQYRSSRADYKWRHDLYNETDQIPMSDREFVKKYGIDREGNPVSSVRCTFHVNKKFWQIFILKLLQKLFPASRQDMRGVNQIRASAVPGNISNRLCYFSKTHRIHGHGTSHQDGRIDKRKGGSENRLSSIGNALDKEHRENEKLDGGK</sequence>
<evidence type="ECO:0000256" key="16">
    <source>
        <dbReference type="ARBA" id="ARBA00023242"/>
    </source>
</evidence>
<dbReference type="GO" id="GO:0005681">
    <property type="term" value="C:spliceosomal complex"/>
    <property type="evidence" value="ECO:0007669"/>
    <property type="project" value="UniProtKB-KW"/>
</dbReference>
<dbReference type="PANTHER" id="PTHR13434">
    <property type="entry name" value="PROTEIN CASC3"/>
    <property type="match status" value="1"/>
</dbReference>
<evidence type="ECO:0000256" key="11">
    <source>
        <dbReference type="ARBA" id="ARBA00022816"/>
    </source>
</evidence>
<evidence type="ECO:0000256" key="1">
    <source>
        <dbReference type="ARBA" id="ARBA00004210"/>
    </source>
</evidence>